<feature type="region of interest" description="Disordered" evidence="1">
    <location>
        <begin position="38"/>
        <end position="69"/>
    </location>
</feature>
<reference evidence="2" key="1">
    <citation type="journal article" date="2022" name="bioRxiv">
        <title>Sequencing and chromosome-scale assembly of the giantPleurodeles waltlgenome.</title>
        <authorList>
            <person name="Brown T."/>
            <person name="Elewa A."/>
            <person name="Iarovenko S."/>
            <person name="Subramanian E."/>
            <person name="Araus A.J."/>
            <person name="Petzold A."/>
            <person name="Susuki M."/>
            <person name="Suzuki K.-i.T."/>
            <person name="Hayashi T."/>
            <person name="Toyoda A."/>
            <person name="Oliveira C."/>
            <person name="Osipova E."/>
            <person name="Leigh N.D."/>
            <person name="Simon A."/>
            <person name="Yun M.H."/>
        </authorList>
    </citation>
    <scope>NUCLEOTIDE SEQUENCE</scope>
    <source>
        <strain evidence="2">20211129_DDA</strain>
        <tissue evidence="2">Liver</tissue>
    </source>
</reference>
<gene>
    <name evidence="2" type="ORF">NDU88_005299</name>
</gene>
<protein>
    <submittedName>
        <fullName evidence="2">Uncharacterized protein</fullName>
    </submittedName>
</protein>
<comment type="caution">
    <text evidence="2">The sequence shown here is derived from an EMBL/GenBank/DDBJ whole genome shotgun (WGS) entry which is preliminary data.</text>
</comment>
<sequence length="82" mass="9563">MVITPGAKKLRCEGPSRAESLACLQEAVQKEEWCRRRRTEGTKERRRIRRSEKAVEETGEQDSNAQVWERSGSRPLAFWPFD</sequence>
<keyword evidence="3" id="KW-1185">Reference proteome</keyword>
<dbReference type="EMBL" id="JANPWB010000003">
    <property type="protein sequence ID" value="KAJ1201490.1"/>
    <property type="molecule type" value="Genomic_DNA"/>
</dbReference>
<dbReference type="AlphaFoldDB" id="A0AAV7VLM7"/>
<name>A0AAV7VLM7_PLEWA</name>
<evidence type="ECO:0000256" key="1">
    <source>
        <dbReference type="SAM" id="MobiDB-lite"/>
    </source>
</evidence>
<proteinExistence type="predicted"/>
<evidence type="ECO:0000313" key="2">
    <source>
        <dbReference type="EMBL" id="KAJ1201490.1"/>
    </source>
</evidence>
<accession>A0AAV7VLM7</accession>
<organism evidence="2 3">
    <name type="scientific">Pleurodeles waltl</name>
    <name type="common">Iberian ribbed newt</name>
    <dbReference type="NCBI Taxonomy" id="8319"/>
    <lineage>
        <taxon>Eukaryota</taxon>
        <taxon>Metazoa</taxon>
        <taxon>Chordata</taxon>
        <taxon>Craniata</taxon>
        <taxon>Vertebrata</taxon>
        <taxon>Euteleostomi</taxon>
        <taxon>Amphibia</taxon>
        <taxon>Batrachia</taxon>
        <taxon>Caudata</taxon>
        <taxon>Salamandroidea</taxon>
        <taxon>Salamandridae</taxon>
        <taxon>Pleurodelinae</taxon>
        <taxon>Pleurodeles</taxon>
    </lineage>
</organism>
<dbReference type="Proteomes" id="UP001066276">
    <property type="component" value="Chromosome 2_1"/>
</dbReference>
<evidence type="ECO:0000313" key="3">
    <source>
        <dbReference type="Proteomes" id="UP001066276"/>
    </source>
</evidence>